<keyword evidence="3" id="KW-0238">DNA-binding</keyword>
<dbReference type="Gene3D" id="1.10.10.10">
    <property type="entry name" value="Winged helix-like DNA-binding domain superfamily/Winged helix DNA-binding domain"/>
    <property type="match status" value="1"/>
</dbReference>
<dbReference type="PANTHER" id="PTHR30419">
    <property type="entry name" value="HTH-TYPE TRANSCRIPTIONAL REGULATOR YBHD"/>
    <property type="match status" value="1"/>
</dbReference>
<dbReference type="InterPro" id="IPR036390">
    <property type="entry name" value="WH_DNA-bd_sf"/>
</dbReference>
<evidence type="ECO:0000313" key="6">
    <source>
        <dbReference type="EMBL" id="QHJ00633.1"/>
    </source>
</evidence>
<dbReference type="SUPFAM" id="SSF46785">
    <property type="entry name" value="Winged helix' DNA-binding domain"/>
    <property type="match status" value="1"/>
</dbReference>
<dbReference type="SUPFAM" id="SSF53850">
    <property type="entry name" value="Periplasmic binding protein-like II"/>
    <property type="match status" value="1"/>
</dbReference>
<dbReference type="PANTHER" id="PTHR30419:SF8">
    <property type="entry name" value="NITROGEN ASSIMILATION TRANSCRIPTIONAL ACTIVATOR-RELATED"/>
    <property type="match status" value="1"/>
</dbReference>
<evidence type="ECO:0000256" key="1">
    <source>
        <dbReference type="ARBA" id="ARBA00009437"/>
    </source>
</evidence>
<dbReference type="AlphaFoldDB" id="A0A857JCE2"/>
<dbReference type="Pfam" id="PF03466">
    <property type="entry name" value="LysR_substrate"/>
    <property type="match status" value="1"/>
</dbReference>
<dbReference type="InterPro" id="IPR036388">
    <property type="entry name" value="WH-like_DNA-bd_sf"/>
</dbReference>
<feature type="domain" description="HTH lysR-type" evidence="5">
    <location>
        <begin position="13"/>
        <end position="70"/>
    </location>
</feature>
<dbReference type="InterPro" id="IPR000847">
    <property type="entry name" value="LysR_HTH_N"/>
</dbReference>
<dbReference type="Proteomes" id="UP000464787">
    <property type="component" value="Chromosome"/>
</dbReference>
<organism evidence="6 7">
    <name type="scientific">Xylophilus rhododendri</name>
    <dbReference type="NCBI Taxonomy" id="2697032"/>
    <lineage>
        <taxon>Bacteria</taxon>
        <taxon>Pseudomonadati</taxon>
        <taxon>Pseudomonadota</taxon>
        <taxon>Betaproteobacteria</taxon>
        <taxon>Burkholderiales</taxon>
        <taxon>Xylophilus</taxon>
    </lineage>
</organism>
<proteinExistence type="inferred from homology"/>
<dbReference type="InterPro" id="IPR005119">
    <property type="entry name" value="LysR_subst-bd"/>
</dbReference>
<dbReference type="GO" id="GO:0005829">
    <property type="term" value="C:cytosol"/>
    <property type="evidence" value="ECO:0007669"/>
    <property type="project" value="TreeGrafter"/>
</dbReference>
<keyword evidence="4" id="KW-0804">Transcription</keyword>
<dbReference type="PROSITE" id="PS50931">
    <property type="entry name" value="HTH_LYSR"/>
    <property type="match status" value="1"/>
</dbReference>
<comment type="similarity">
    <text evidence="1">Belongs to the LysR transcriptional regulatory family.</text>
</comment>
<evidence type="ECO:0000256" key="3">
    <source>
        <dbReference type="ARBA" id="ARBA00023125"/>
    </source>
</evidence>
<dbReference type="RefSeq" id="WP_160554442.1">
    <property type="nucleotide sequence ID" value="NZ_CP047650.1"/>
</dbReference>
<evidence type="ECO:0000313" key="7">
    <source>
        <dbReference type="Proteomes" id="UP000464787"/>
    </source>
</evidence>
<dbReference type="GO" id="GO:0003677">
    <property type="term" value="F:DNA binding"/>
    <property type="evidence" value="ECO:0007669"/>
    <property type="project" value="UniProtKB-KW"/>
</dbReference>
<reference evidence="6 7" key="1">
    <citation type="submission" date="2020-01" db="EMBL/GenBank/DDBJ databases">
        <title>Genome sequencing of strain KACC 21265.</title>
        <authorList>
            <person name="Heo J."/>
            <person name="Kim S.-J."/>
            <person name="Kim J.-S."/>
            <person name="Hong S.-B."/>
            <person name="Kwon S.-W."/>
        </authorList>
    </citation>
    <scope>NUCLEOTIDE SEQUENCE [LARGE SCALE GENOMIC DNA]</scope>
    <source>
        <strain evidence="6 7">KACC 21265</strain>
    </source>
</reference>
<protein>
    <submittedName>
        <fullName evidence="6">LysR family transcriptional regulator</fullName>
    </submittedName>
</protein>
<dbReference type="Pfam" id="PF00126">
    <property type="entry name" value="HTH_1"/>
    <property type="match status" value="1"/>
</dbReference>
<name>A0A857JCE2_9BURK</name>
<evidence type="ECO:0000259" key="5">
    <source>
        <dbReference type="PROSITE" id="PS50931"/>
    </source>
</evidence>
<keyword evidence="2" id="KW-0805">Transcription regulation</keyword>
<evidence type="ECO:0000256" key="2">
    <source>
        <dbReference type="ARBA" id="ARBA00023015"/>
    </source>
</evidence>
<dbReference type="KEGG" id="xyk:GT347_23195"/>
<gene>
    <name evidence="6" type="ORF">GT347_23195</name>
</gene>
<dbReference type="PRINTS" id="PR00039">
    <property type="entry name" value="HTHLYSR"/>
</dbReference>
<evidence type="ECO:0000256" key="4">
    <source>
        <dbReference type="ARBA" id="ARBA00023163"/>
    </source>
</evidence>
<accession>A0A857JCE2</accession>
<dbReference type="GO" id="GO:0003700">
    <property type="term" value="F:DNA-binding transcription factor activity"/>
    <property type="evidence" value="ECO:0007669"/>
    <property type="project" value="InterPro"/>
</dbReference>
<keyword evidence="7" id="KW-1185">Reference proteome</keyword>
<dbReference type="Gene3D" id="3.40.190.10">
    <property type="entry name" value="Periplasmic binding protein-like II"/>
    <property type="match status" value="2"/>
</dbReference>
<dbReference type="InterPro" id="IPR050950">
    <property type="entry name" value="HTH-type_LysR_regulators"/>
</dbReference>
<sequence length="326" mass="35221">MDRPLTDAFSRGLQLRHMRCLVAIAQERHLARAAERLAVSQPAVSRILAELEALAGVRLVERSDSGRRGIRGLTPDGERLLPLALRMLEAVQQASAALRPDMGDATVRLRLGALPSAAQSLVPAALARLREQVPALRLEVQVAANDELLDDLRAGALDLVVGRMSDPRLMEGLSFELLRIEPLMLLVRADHPLARRRPALHALIEYPWVVYPEGTVPRHHTESLLDARGLGLPTGLTQTLDMAVARGLVMRSDAVWATPAGAVQDDIAEGRLKAVLVDAAGTEEPVGLLRRRDVALPPVAETLAALLRRGALPAKGARRGRARAPA</sequence>
<dbReference type="EMBL" id="CP047650">
    <property type="protein sequence ID" value="QHJ00633.1"/>
    <property type="molecule type" value="Genomic_DNA"/>
</dbReference>